<feature type="region of interest" description="Disordered" evidence="11">
    <location>
        <begin position="1"/>
        <end position="41"/>
    </location>
</feature>
<evidence type="ECO:0000256" key="2">
    <source>
        <dbReference type="ARBA" id="ARBA00022448"/>
    </source>
</evidence>
<feature type="repeat" description="Solcar" evidence="9">
    <location>
        <begin position="73"/>
        <end position="153"/>
    </location>
</feature>
<reference evidence="12" key="3">
    <citation type="submission" date="2015-02" db="UniProtKB">
        <authorList>
            <consortium name="EnsemblProtists"/>
        </authorList>
    </citation>
    <scope>IDENTIFICATION</scope>
    <source>
        <strain evidence="12">DAOM BR144</strain>
    </source>
</reference>
<reference evidence="13" key="1">
    <citation type="journal article" date="2010" name="Genome Biol.">
        <title>Genome sequence of the necrotrophic plant pathogen Pythium ultimum reveals original pathogenicity mechanisms and effector repertoire.</title>
        <authorList>
            <person name="Levesque C.A."/>
            <person name="Brouwer H."/>
            <person name="Cano L."/>
            <person name="Hamilton J.P."/>
            <person name="Holt C."/>
            <person name="Huitema E."/>
            <person name="Raffaele S."/>
            <person name="Robideau G.P."/>
            <person name="Thines M."/>
            <person name="Win J."/>
            <person name="Zerillo M.M."/>
            <person name="Beakes G.W."/>
            <person name="Boore J.L."/>
            <person name="Busam D."/>
            <person name="Dumas B."/>
            <person name="Ferriera S."/>
            <person name="Fuerstenberg S.I."/>
            <person name="Gachon C.M."/>
            <person name="Gaulin E."/>
            <person name="Govers F."/>
            <person name="Grenville-Briggs L."/>
            <person name="Horner N."/>
            <person name="Hostetler J."/>
            <person name="Jiang R.H."/>
            <person name="Johnson J."/>
            <person name="Krajaejun T."/>
            <person name="Lin H."/>
            <person name="Meijer H.J."/>
            <person name="Moore B."/>
            <person name="Morris P."/>
            <person name="Phuntmart V."/>
            <person name="Puiu D."/>
            <person name="Shetty J."/>
            <person name="Stajich J.E."/>
            <person name="Tripathy S."/>
            <person name="Wawra S."/>
            <person name="van West P."/>
            <person name="Whitty B.R."/>
            <person name="Coutinho P.M."/>
            <person name="Henrissat B."/>
            <person name="Martin F."/>
            <person name="Thomas P.D."/>
            <person name="Tyler B.M."/>
            <person name="De Vries R.P."/>
            <person name="Kamoun S."/>
            <person name="Yandell M."/>
            <person name="Tisserat N."/>
            <person name="Buell C.R."/>
        </authorList>
    </citation>
    <scope>NUCLEOTIDE SEQUENCE</scope>
    <source>
        <strain evidence="13">DAOM:BR144</strain>
    </source>
</reference>
<name>K3W5I0_GLOUD</name>
<dbReference type="Pfam" id="PF00153">
    <property type="entry name" value="Mito_carr"/>
    <property type="match status" value="3"/>
</dbReference>
<evidence type="ECO:0000256" key="1">
    <source>
        <dbReference type="ARBA" id="ARBA00004448"/>
    </source>
</evidence>
<evidence type="ECO:0000256" key="4">
    <source>
        <dbReference type="ARBA" id="ARBA00022737"/>
    </source>
</evidence>
<dbReference type="InterPro" id="IPR052465">
    <property type="entry name" value="Mito_NAD+_Carrier"/>
</dbReference>
<feature type="repeat" description="Solcar" evidence="9">
    <location>
        <begin position="164"/>
        <end position="244"/>
    </location>
</feature>
<feature type="repeat" description="Solcar" evidence="9">
    <location>
        <begin position="253"/>
        <end position="340"/>
    </location>
</feature>
<organism evidence="12 13">
    <name type="scientific">Globisporangium ultimum (strain ATCC 200006 / CBS 805.95 / DAOM BR144)</name>
    <name type="common">Pythium ultimum</name>
    <dbReference type="NCBI Taxonomy" id="431595"/>
    <lineage>
        <taxon>Eukaryota</taxon>
        <taxon>Sar</taxon>
        <taxon>Stramenopiles</taxon>
        <taxon>Oomycota</taxon>
        <taxon>Peronosporomycetes</taxon>
        <taxon>Pythiales</taxon>
        <taxon>Pythiaceae</taxon>
        <taxon>Globisporangium</taxon>
    </lineage>
</organism>
<evidence type="ECO:0008006" key="14">
    <source>
        <dbReference type="Google" id="ProtNLM"/>
    </source>
</evidence>
<keyword evidence="7" id="KW-0496">Mitochondrion</keyword>
<evidence type="ECO:0000313" key="13">
    <source>
        <dbReference type="Proteomes" id="UP000019132"/>
    </source>
</evidence>
<evidence type="ECO:0000313" key="12">
    <source>
        <dbReference type="EnsemblProtists" id="PYU1_T000221"/>
    </source>
</evidence>
<dbReference type="SUPFAM" id="SSF103506">
    <property type="entry name" value="Mitochondrial carrier"/>
    <property type="match status" value="1"/>
</dbReference>
<dbReference type="InterPro" id="IPR023395">
    <property type="entry name" value="MCP_dom_sf"/>
</dbReference>
<dbReference type="InParanoid" id="K3W5I0"/>
<evidence type="ECO:0000256" key="11">
    <source>
        <dbReference type="SAM" id="MobiDB-lite"/>
    </source>
</evidence>
<dbReference type="GO" id="GO:0051724">
    <property type="term" value="F:NAD transmembrane transporter activity"/>
    <property type="evidence" value="ECO:0007669"/>
    <property type="project" value="TreeGrafter"/>
</dbReference>
<dbReference type="eggNOG" id="KOG1519">
    <property type="taxonomic scope" value="Eukaryota"/>
</dbReference>
<dbReference type="HOGENOM" id="CLU_061821_0_0_1"/>
<keyword evidence="3 9" id="KW-0812">Transmembrane</keyword>
<keyword evidence="2 10" id="KW-0813">Transport</keyword>
<accession>K3W5I0</accession>
<dbReference type="GO" id="GO:0005743">
    <property type="term" value="C:mitochondrial inner membrane"/>
    <property type="evidence" value="ECO:0007669"/>
    <property type="project" value="UniProtKB-SubCell"/>
</dbReference>
<evidence type="ECO:0000256" key="5">
    <source>
        <dbReference type="ARBA" id="ARBA00022792"/>
    </source>
</evidence>
<sequence>MGAILNDGRLPQDSQSPHELAQLGASGEPTTSESMMHLRTSTAQEPRDAALQAGVGYVEHYHLPYVHEFFREFPHLREFACGGTAAAINIVITFPPNKIMFRQQLFGLNTWDAYQNVKNEGLAMLYRGVKPPLLQAAVSKSIMFGLYNWYDEFLVERLGSHKSVHLLAAGLSGTTEAVLAPFERAQTLLQTPKFNREITGAYDAIVHLNKFGLREHYRGLSAILFRNGPGNMLFFGLREPLRDSFPRSNSATRRMVNDFVCGAVLGAVISTVSFPINVARTRMQSVYGEPFIGTLQALRLTYEERGHSMSKLYRGVHMNFFRSLLSWGIINSAYEKLKSIT</sequence>
<comment type="subcellular location">
    <subcellularLocation>
        <location evidence="1">Mitochondrion inner membrane</location>
        <topology evidence="1">Multi-pass membrane protein</topology>
    </subcellularLocation>
</comment>
<dbReference type="EnsemblProtists" id="PYU1_T000221">
    <property type="protein sequence ID" value="PYU1_T000221"/>
    <property type="gene ID" value="PYU1_G000221"/>
</dbReference>
<proteinExistence type="inferred from homology"/>
<dbReference type="InterPro" id="IPR018108">
    <property type="entry name" value="MCP_transmembrane"/>
</dbReference>
<keyword evidence="13" id="KW-1185">Reference proteome</keyword>
<dbReference type="PANTHER" id="PTHR46131:SF1">
    <property type="entry name" value="SD08549P"/>
    <property type="match status" value="1"/>
</dbReference>
<keyword evidence="5" id="KW-0999">Mitochondrion inner membrane</keyword>
<keyword evidence="6" id="KW-1133">Transmembrane helix</keyword>
<evidence type="ECO:0000256" key="7">
    <source>
        <dbReference type="ARBA" id="ARBA00023128"/>
    </source>
</evidence>
<keyword evidence="4" id="KW-0677">Repeat</keyword>
<dbReference type="EMBL" id="GL376636">
    <property type="status" value="NOT_ANNOTATED_CDS"/>
    <property type="molecule type" value="Genomic_DNA"/>
</dbReference>
<keyword evidence="8 9" id="KW-0472">Membrane</keyword>
<dbReference type="Proteomes" id="UP000019132">
    <property type="component" value="Unassembled WGS sequence"/>
</dbReference>
<dbReference type="OMA" id="GCAFNTG"/>
<evidence type="ECO:0000256" key="6">
    <source>
        <dbReference type="ARBA" id="ARBA00022989"/>
    </source>
</evidence>
<evidence type="ECO:0000256" key="9">
    <source>
        <dbReference type="PROSITE-ProRule" id="PRU00282"/>
    </source>
</evidence>
<dbReference type="Gene3D" id="1.50.40.10">
    <property type="entry name" value="Mitochondrial carrier domain"/>
    <property type="match status" value="1"/>
</dbReference>
<reference evidence="13" key="2">
    <citation type="submission" date="2010-04" db="EMBL/GenBank/DDBJ databases">
        <authorList>
            <person name="Buell R."/>
            <person name="Hamilton J."/>
            <person name="Hostetler J."/>
        </authorList>
    </citation>
    <scope>NUCLEOTIDE SEQUENCE [LARGE SCALE GENOMIC DNA]</scope>
    <source>
        <strain evidence="13">DAOM:BR144</strain>
    </source>
</reference>
<dbReference type="PROSITE" id="PS50920">
    <property type="entry name" value="SOLCAR"/>
    <property type="match status" value="3"/>
</dbReference>
<comment type="similarity">
    <text evidence="10">Belongs to the mitochondrial carrier (TC 2.A.29) family.</text>
</comment>
<evidence type="ECO:0000256" key="8">
    <source>
        <dbReference type="ARBA" id="ARBA00023136"/>
    </source>
</evidence>
<dbReference type="AlphaFoldDB" id="K3W5I0"/>
<dbReference type="VEuPathDB" id="FungiDB:PYU1_G000221"/>
<evidence type="ECO:0000256" key="3">
    <source>
        <dbReference type="ARBA" id="ARBA00022692"/>
    </source>
</evidence>
<protein>
    <recommendedName>
        <fullName evidence="14">Mitochondrial carrier protein</fullName>
    </recommendedName>
</protein>
<feature type="compositionally biased region" description="Polar residues" evidence="11">
    <location>
        <begin position="28"/>
        <end position="41"/>
    </location>
</feature>
<dbReference type="PANTHER" id="PTHR46131">
    <property type="entry name" value="SD08549P"/>
    <property type="match status" value="1"/>
</dbReference>
<evidence type="ECO:0000256" key="10">
    <source>
        <dbReference type="RuleBase" id="RU000488"/>
    </source>
</evidence>